<keyword evidence="2" id="KW-0812">Transmembrane</keyword>
<dbReference type="GO" id="GO:0005244">
    <property type="term" value="F:voltage-gated monoatomic ion channel activity"/>
    <property type="evidence" value="ECO:0007669"/>
    <property type="project" value="InterPro"/>
</dbReference>
<evidence type="ECO:0000313" key="3">
    <source>
        <dbReference type="EMBL" id="MXQ79087.1"/>
    </source>
</evidence>
<dbReference type="GO" id="GO:0016020">
    <property type="term" value="C:membrane"/>
    <property type="evidence" value="ECO:0007669"/>
    <property type="project" value="InterPro"/>
</dbReference>
<dbReference type="GO" id="GO:0005262">
    <property type="term" value="F:calcium channel activity"/>
    <property type="evidence" value="ECO:0007669"/>
    <property type="project" value="InterPro"/>
</dbReference>
<dbReference type="AlphaFoldDB" id="A0A6B0QQ21"/>
<feature type="transmembrane region" description="Helical" evidence="2">
    <location>
        <begin position="199"/>
        <end position="218"/>
    </location>
</feature>
<dbReference type="InterPro" id="IPR029372">
    <property type="entry name" value="Tmem37"/>
</dbReference>
<evidence type="ECO:0000256" key="2">
    <source>
        <dbReference type="SAM" id="Phobius"/>
    </source>
</evidence>
<reference evidence="3" key="1">
    <citation type="submission" date="2019-10" db="EMBL/GenBank/DDBJ databases">
        <title>The sequence and de novo assembly of the wild yak genome.</title>
        <authorList>
            <person name="Liu Y."/>
        </authorList>
    </citation>
    <scope>NUCLEOTIDE SEQUENCE [LARGE SCALE GENOMIC DNA]</scope>
    <source>
        <strain evidence="3">WY2019</strain>
    </source>
</reference>
<feature type="transmembrane region" description="Helical" evidence="2">
    <location>
        <begin position="127"/>
        <end position="153"/>
    </location>
</feature>
<dbReference type="EMBL" id="VBQZ03000001">
    <property type="protein sequence ID" value="MXQ79087.1"/>
    <property type="molecule type" value="Genomic_DNA"/>
</dbReference>
<dbReference type="PANTHER" id="PTHR31767">
    <property type="entry name" value="VOLTAGE-DEPENDENT CALCIUM CHANNEL GAMMA-LIKE SUBUNIT"/>
    <property type="match status" value="1"/>
</dbReference>
<dbReference type="PANTHER" id="PTHR31767:SF0">
    <property type="entry name" value="VOLTAGE-DEPENDENT CALCIUM CHANNEL GAMMA-LIKE SUBUNIT"/>
    <property type="match status" value="1"/>
</dbReference>
<keyword evidence="4" id="KW-1185">Reference proteome</keyword>
<name>A0A6B0QQ21_9CETA</name>
<dbReference type="Proteomes" id="UP000322234">
    <property type="component" value="Unassembled WGS sequence"/>
</dbReference>
<evidence type="ECO:0008006" key="5">
    <source>
        <dbReference type="Google" id="ProtNLM"/>
    </source>
</evidence>
<keyword evidence="2" id="KW-1133">Transmembrane helix</keyword>
<gene>
    <name evidence="3" type="ORF">E5288_WYG000304</name>
</gene>
<evidence type="ECO:0000313" key="4">
    <source>
        <dbReference type="Proteomes" id="UP000322234"/>
    </source>
</evidence>
<feature type="region of interest" description="Disordered" evidence="1">
    <location>
        <begin position="1"/>
        <end position="32"/>
    </location>
</feature>
<dbReference type="Pfam" id="PF15108">
    <property type="entry name" value="TMEM37"/>
    <property type="match status" value="1"/>
</dbReference>
<evidence type="ECO:0000256" key="1">
    <source>
        <dbReference type="SAM" id="MobiDB-lite"/>
    </source>
</evidence>
<sequence length="245" mass="26775">MITSSDARRSRKRFAASDATTPGTAPEPPWLALGLPEGKSRSVAKDAGEAQRLLGQRGPHRSFFESFTRALITLCTSLAVVLSSISICDGEWLLAGDHLFGLWRFCTASNQTELHCLRDLSQTQVPWLASGLVVARIVATLAVVVAIFGLEFLIVSQVCEDSLAWRKWAMGSTLLLISFILSFGGLLSFLVLLRSQVTLLGLTLMFWSDFTASFLLFLNGISGLHINSITHINNSMHPWGLPTKV</sequence>
<feature type="transmembrane region" description="Helical" evidence="2">
    <location>
        <begin position="174"/>
        <end position="193"/>
    </location>
</feature>
<proteinExistence type="predicted"/>
<organism evidence="3 4">
    <name type="scientific">Bos mutus</name>
    <name type="common">wild yak</name>
    <dbReference type="NCBI Taxonomy" id="72004"/>
    <lineage>
        <taxon>Eukaryota</taxon>
        <taxon>Metazoa</taxon>
        <taxon>Chordata</taxon>
        <taxon>Craniata</taxon>
        <taxon>Vertebrata</taxon>
        <taxon>Euteleostomi</taxon>
        <taxon>Mammalia</taxon>
        <taxon>Eutheria</taxon>
        <taxon>Laurasiatheria</taxon>
        <taxon>Artiodactyla</taxon>
        <taxon>Ruminantia</taxon>
        <taxon>Pecora</taxon>
        <taxon>Bovidae</taxon>
        <taxon>Bovinae</taxon>
        <taxon>Bos</taxon>
    </lineage>
</organism>
<protein>
    <recommendedName>
        <fullName evidence="5">Voltage-dependent calcium channel gamma-like subunit</fullName>
    </recommendedName>
</protein>
<keyword evidence="2" id="KW-0472">Membrane</keyword>
<comment type="caution">
    <text evidence="3">The sequence shown here is derived from an EMBL/GenBank/DDBJ whole genome shotgun (WGS) entry which is preliminary data.</text>
</comment>
<accession>A0A6B0QQ21</accession>